<name>A0A644VK64_9ZZZZ</name>
<keyword evidence="2" id="KW-1003">Cell membrane</keyword>
<keyword evidence="5 7" id="KW-1133">Transmembrane helix</keyword>
<evidence type="ECO:0000256" key="5">
    <source>
        <dbReference type="ARBA" id="ARBA00022989"/>
    </source>
</evidence>
<dbReference type="PANTHER" id="PTHR35806">
    <property type="entry name" value="OXALOACETATE DECARBOXYLASE BETA CHAIN 2"/>
    <property type="match status" value="1"/>
</dbReference>
<protein>
    <recommendedName>
        <fullName evidence="9">Oxaloacetate decarboxylase beta chain</fullName>
    </recommendedName>
</protein>
<keyword evidence="6 7" id="KW-0472">Membrane</keyword>
<organism evidence="8">
    <name type="scientific">bioreactor metagenome</name>
    <dbReference type="NCBI Taxonomy" id="1076179"/>
    <lineage>
        <taxon>unclassified sequences</taxon>
        <taxon>metagenomes</taxon>
        <taxon>ecological metagenomes</taxon>
    </lineage>
</organism>
<dbReference type="GO" id="GO:0005886">
    <property type="term" value="C:plasma membrane"/>
    <property type="evidence" value="ECO:0007669"/>
    <property type="project" value="UniProtKB-SubCell"/>
</dbReference>
<comment type="subcellular location">
    <subcellularLocation>
        <location evidence="1">Cell membrane</location>
        <topology evidence="1">Multi-pass membrane protein</topology>
    </subcellularLocation>
</comment>
<proteinExistence type="predicted"/>
<evidence type="ECO:0000256" key="4">
    <source>
        <dbReference type="ARBA" id="ARBA00022967"/>
    </source>
</evidence>
<evidence type="ECO:0000256" key="3">
    <source>
        <dbReference type="ARBA" id="ARBA00022692"/>
    </source>
</evidence>
<evidence type="ECO:0000313" key="8">
    <source>
        <dbReference type="EMBL" id="MPL91804.1"/>
    </source>
</evidence>
<comment type="caution">
    <text evidence="8">The sequence shown here is derived from an EMBL/GenBank/DDBJ whole genome shotgun (WGS) entry which is preliminary data.</text>
</comment>
<feature type="transmembrane region" description="Helical" evidence="7">
    <location>
        <begin position="20"/>
        <end position="45"/>
    </location>
</feature>
<evidence type="ECO:0000256" key="2">
    <source>
        <dbReference type="ARBA" id="ARBA00022475"/>
    </source>
</evidence>
<dbReference type="InterPro" id="IPR005661">
    <property type="entry name" value="OadB_MmdB"/>
</dbReference>
<keyword evidence="3 7" id="KW-0812">Transmembrane</keyword>
<sequence>MSARLVQKLAAAEDRNNFILMHAVGANVSGQIGSVLAGGLLLAFLG</sequence>
<evidence type="ECO:0000256" key="6">
    <source>
        <dbReference type="ARBA" id="ARBA00023136"/>
    </source>
</evidence>
<dbReference type="AlphaFoldDB" id="A0A644VK64"/>
<keyword evidence="4" id="KW-1278">Translocase</keyword>
<dbReference type="Pfam" id="PF03977">
    <property type="entry name" value="OAD_beta"/>
    <property type="match status" value="1"/>
</dbReference>
<dbReference type="PANTHER" id="PTHR35806:SF1">
    <property type="entry name" value="OXALOACETATE DECARBOXYLASE BETA CHAIN 2"/>
    <property type="match status" value="1"/>
</dbReference>
<dbReference type="GO" id="GO:0016829">
    <property type="term" value="F:lyase activity"/>
    <property type="evidence" value="ECO:0007669"/>
    <property type="project" value="InterPro"/>
</dbReference>
<gene>
    <name evidence="8" type="ORF">SDC9_37881</name>
</gene>
<evidence type="ECO:0008006" key="9">
    <source>
        <dbReference type="Google" id="ProtNLM"/>
    </source>
</evidence>
<reference evidence="8" key="1">
    <citation type="submission" date="2019-08" db="EMBL/GenBank/DDBJ databases">
        <authorList>
            <person name="Kucharzyk K."/>
            <person name="Murdoch R.W."/>
            <person name="Higgins S."/>
            <person name="Loffler F."/>
        </authorList>
    </citation>
    <scope>NUCLEOTIDE SEQUENCE</scope>
</reference>
<evidence type="ECO:0000256" key="1">
    <source>
        <dbReference type="ARBA" id="ARBA00004651"/>
    </source>
</evidence>
<dbReference type="GO" id="GO:0006814">
    <property type="term" value="P:sodium ion transport"/>
    <property type="evidence" value="ECO:0007669"/>
    <property type="project" value="InterPro"/>
</dbReference>
<dbReference type="EMBL" id="VSSQ01000339">
    <property type="protein sequence ID" value="MPL91804.1"/>
    <property type="molecule type" value="Genomic_DNA"/>
</dbReference>
<evidence type="ECO:0000256" key="7">
    <source>
        <dbReference type="SAM" id="Phobius"/>
    </source>
</evidence>
<accession>A0A644VK64</accession>